<reference evidence="8 9" key="1">
    <citation type="journal article" date="2014" name="Genome Announc.">
        <title>Draft genome sequences of eight enterohepatic helicobacter species isolated from both laboratory and wild rodents.</title>
        <authorList>
            <person name="Sheh A."/>
            <person name="Shen Z."/>
            <person name="Fox J.G."/>
        </authorList>
    </citation>
    <scope>NUCLEOTIDE SEQUENCE [LARGE SCALE GENOMIC DNA]</scope>
    <source>
        <strain evidence="8 9">ATCC 700114</strain>
    </source>
</reference>
<comment type="caution">
    <text evidence="8">The sequence shown here is derived from an EMBL/GenBank/DDBJ whole genome shotgun (WGS) entry which is preliminary data.</text>
</comment>
<evidence type="ECO:0000259" key="7">
    <source>
        <dbReference type="Pfam" id="PF00350"/>
    </source>
</evidence>
<name>A0A4U8S8X0_9HELI</name>
<dbReference type="Pfam" id="PF00350">
    <property type="entry name" value="Dynamin_N"/>
    <property type="match status" value="1"/>
</dbReference>
<keyword evidence="6" id="KW-0175">Coiled coil</keyword>
<keyword evidence="2" id="KW-0547">Nucleotide-binding</keyword>
<dbReference type="AlphaFoldDB" id="A0A4U8S8X0"/>
<dbReference type="InterPro" id="IPR027417">
    <property type="entry name" value="P-loop_NTPase"/>
</dbReference>
<evidence type="ECO:0000313" key="9">
    <source>
        <dbReference type="Proteomes" id="UP000029878"/>
    </source>
</evidence>
<evidence type="ECO:0000256" key="5">
    <source>
        <dbReference type="ARBA" id="ARBA00023136"/>
    </source>
</evidence>
<protein>
    <recommendedName>
        <fullName evidence="7">Dynamin N-terminal domain-containing protein</fullName>
    </recommendedName>
</protein>
<dbReference type="GO" id="GO:0008053">
    <property type="term" value="P:mitochondrial fusion"/>
    <property type="evidence" value="ECO:0007669"/>
    <property type="project" value="TreeGrafter"/>
</dbReference>
<organism evidence="8 9">
    <name type="scientific">Helicobacter trogontum</name>
    <dbReference type="NCBI Taxonomy" id="50960"/>
    <lineage>
        <taxon>Bacteria</taxon>
        <taxon>Pseudomonadati</taxon>
        <taxon>Campylobacterota</taxon>
        <taxon>Epsilonproteobacteria</taxon>
        <taxon>Campylobacterales</taxon>
        <taxon>Helicobacteraceae</taxon>
        <taxon>Helicobacter</taxon>
    </lineage>
</organism>
<evidence type="ECO:0000256" key="6">
    <source>
        <dbReference type="SAM" id="Coils"/>
    </source>
</evidence>
<feature type="coiled-coil region" evidence="6">
    <location>
        <begin position="455"/>
        <end position="514"/>
    </location>
</feature>
<dbReference type="GO" id="GO:0005525">
    <property type="term" value="F:GTP binding"/>
    <property type="evidence" value="ECO:0007669"/>
    <property type="project" value="UniProtKB-KW"/>
</dbReference>
<evidence type="ECO:0000256" key="3">
    <source>
        <dbReference type="ARBA" id="ARBA00022801"/>
    </source>
</evidence>
<dbReference type="SUPFAM" id="SSF52540">
    <property type="entry name" value="P-loop containing nucleoside triphosphate hydrolases"/>
    <property type="match status" value="1"/>
</dbReference>
<dbReference type="EMBL" id="JRPL02000022">
    <property type="protein sequence ID" value="TLD82351.1"/>
    <property type="molecule type" value="Genomic_DNA"/>
</dbReference>
<dbReference type="PANTHER" id="PTHR10465:SF0">
    <property type="entry name" value="SARCALUMENIN"/>
    <property type="match status" value="1"/>
</dbReference>
<dbReference type="Proteomes" id="UP000029878">
    <property type="component" value="Unassembled WGS sequence"/>
</dbReference>
<dbReference type="OrthoDB" id="5409226at2"/>
<keyword evidence="3" id="KW-0378">Hydrolase</keyword>
<dbReference type="InterPro" id="IPR027094">
    <property type="entry name" value="Mitofusin_fam"/>
</dbReference>
<dbReference type="RefSeq" id="WP_034345869.1">
    <property type="nucleotide sequence ID" value="NZ_FZNG01000025.1"/>
</dbReference>
<evidence type="ECO:0000313" key="8">
    <source>
        <dbReference type="EMBL" id="TLD82351.1"/>
    </source>
</evidence>
<keyword evidence="5" id="KW-0472">Membrane</keyword>
<sequence>MSKCQCGYENSNKAVFCMSCGSIVDDSYFSDKEALQESEKKIKAFLQSLQQKMAKSIVESKIEQLQDLFNNVSKTKAFLEVFTVYNEQVNDKKDARINNFIQKCNNFLSRDDSFQIAVCGTIKAGKSTLINAMLKDEYASTSVTPETAVLTKFCYGQKDEIVVSFYNESEWQEFWQSASKGGVFREEYEKSGAEFYKSKWINHSPITEELSIDTLKKYTSSQSESHYFVKEVCVRLKDFPFGKNIVFVDTPGLDDPVDYRSKVTRDYIDRANAVIVCVQAKTLTAKEVDTIYRIFDNTRGKPEKVYVLGTQYDTLNNPLKEWEQQKQSWIKYLSSDRDKDIAQFTKIQAEKNIIQVSGYVGLLLDLYEKDKIDDDGRKKIKECSFKFFEDTDFEKHIEGLRKISNIHIIFERIKEDILQTAEQAAIEDARSAYKFLYDEIETYFQDSAALLQENFDVSQKDINAINERIAKAEEDLEGIKNQTRDLEKIMKKFEEESKENIIELKRQIDSIIEKLSDSVVNGNEILRYDNSCDVMI</sequence>
<dbReference type="Gene3D" id="3.40.50.300">
    <property type="entry name" value="P-loop containing nucleotide triphosphate hydrolases"/>
    <property type="match status" value="1"/>
</dbReference>
<evidence type="ECO:0000256" key="4">
    <source>
        <dbReference type="ARBA" id="ARBA00023134"/>
    </source>
</evidence>
<dbReference type="PANTHER" id="PTHR10465">
    <property type="entry name" value="TRANSMEMBRANE GTPASE FZO1"/>
    <property type="match status" value="1"/>
</dbReference>
<keyword evidence="4" id="KW-0342">GTP-binding</keyword>
<proteinExistence type="predicted"/>
<evidence type="ECO:0000256" key="1">
    <source>
        <dbReference type="ARBA" id="ARBA00004370"/>
    </source>
</evidence>
<accession>A0A4U8S8X0</accession>
<feature type="domain" description="Dynamin N-terminal" evidence="7">
    <location>
        <begin position="116"/>
        <end position="296"/>
    </location>
</feature>
<dbReference type="GO" id="GO:0016020">
    <property type="term" value="C:membrane"/>
    <property type="evidence" value="ECO:0007669"/>
    <property type="project" value="UniProtKB-SubCell"/>
</dbReference>
<gene>
    <name evidence="8" type="ORF">LS81_008140</name>
</gene>
<comment type="subcellular location">
    <subcellularLocation>
        <location evidence="1">Membrane</location>
    </subcellularLocation>
</comment>
<dbReference type="InterPro" id="IPR045063">
    <property type="entry name" value="Dynamin_N"/>
</dbReference>
<dbReference type="GO" id="GO:0003924">
    <property type="term" value="F:GTPase activity"/>
    <property type="evidence" value="ECO:0007669"/>
    <property type="project" value="InterPro"/>
</dbReference>
<evidence type="ECO:0000256" key="2">
    <source>
        <dbReference type="ARBA" id="ARBA00022741"/>
    </source>
</evidence>